<dbReference type="Pfam" id="PF01762">
    <property type="entry name" value="Galactosyl_T"/>
    <property type="match status" value="1"/>
</dbReference>
<evidence type="ECO:0000256" key="9">
    <source>
        <dbReference type="ARBA" id="ARBA00023136"/>
    </source>
</evidence>
<dbReference type="PANTHER" id="PTHR11214">
    <property type="entry name" value="BETA-1,3-N-ACETYLGLUCOSAMINYLTRANSFERASE"/>
    <property type="match status" value="1"/>
</dbReference>
<dbReference type="Gene3D" id="3.90.550.50">
    <property type="match status" value="1"/>
</dbReference>
<dbReference type="InterPro" id="IPR002659">
    <property type="entry name" value="Glyco_trans_31"/>
</dbReference>
<keyword evidence="3 10" id="KW-0328">Glycosyltransferase</keyword>
<keyword evidence="6" id="KW-0735">Signal-anchor</keyword>
<dbReference type="GeneID" id="19046383"/>
<dbReference type="RefSeq" id="XP_005770811.1">
    <property type="nucleotide sequence ID" value="XM_005770754.1"/>
</dbReference>
<evidence type="ECO:0000256" key="4">
    <source>
        <dbReference type="ARBA" id="ARBA00022679"/>
    </source>
</evidence>
<evidence type="ECO:0000256" key="2">
    <source>
        <dbReference type="ARBA" id="ARBA00008661"/>
    </source>
</evidence>
<dbReference type="eggNOG" id="KOG2288">
    <property type="taxonomic scope" value="Eukaryota"/>
</dbReference>
<sequence>MGSDGEAAPLATQARSYDLITLILSSQQSGLAPEQRRVAVRRAWARAAGSLGRPAGEARDGRCSVRHFFVLGGARRERLGGGGDLLFLPVADDYRSLSRKVLAAFEWTARSVAFKYLLKTDDDAFVCGARLISLLAPLPRLGLYLGALTANKTVVTSRASPSYERWSDPEYVRIFGSAVYAPYMQGAGYVLSADLVHHAAVLPELPPIEDALVGRLVATGVRTRRNAPKQIRYRTPANRARNIV</sequence>
<keyword evidence="4" id="KW-0808">Transferase</keyword>
<dbReference type="EnsemblProtists" id="EOD12178">
    <property type="protein sequence ID" value="EOD12178"/>
    <property type="gene ID" value="EMIHUDRAFT_213995"/>
</dbReference>
<evidence type="ECO:0000256" key="10">
    <source>
        <dbReference type="RuleBase" id="RU363063"/>
    </source>
</evidence>
<comment type="similarity">
    <text evidence="2 10">Belongs to the glycosyltransferase 31 family.</text>
</comment>
<dbReference type="GO" id="GO:0000139">
    <property type="term" value="C:Golgi membrane"/>
    <property type="evidence" value="ECO:0007669"/>
    <property type="project" value="UniProtKB-SubCell"/>
</dbReference>
<dbReference type="HOGENOM" id="CLU_1139771_0_0_1"/>
<name>A0A0D3ILP3_EMIH1</name>
<keyword evidence="9" id="KW-0472">Membrane</keyword>
<evidence type="ECO:0000256" key="1">
    <source>
        <dbReference type="ARBA" id="ARBA00004323"/>
    </source>
</evidence>
<evidence type="ECO:0000256" key="7">
    <source>
        <dbReference type="ARBA" id="ARBA00022989"/>
    </source>
</evidence>
<dbReference type="RefSeq" id="XP_005764607.1">
    <property type="nucleotide sequence ID" value="XM_005764550.1"/>
</dbReference>
<dbReference type="EnsemblProtists" id="EOD18382">
    <property type="protein sequence ID" value="EOD18382"/>
    <property type="gene ID" value="EMIHUDRAFT_196600"/>
</dbReference>
<dbReference type="PANTHER" id="PTHR11214:SF3">
    <property type="entry name" value="BETA-1,3-GALACTOSYLTRANSFERASE 6"/>
    <property type="match status" value="1"/>
</dbReference>
<comment type="subcellular location">
    <subcellularLocation>
        <location evidence="1 10">Golgi apparatus membrane</location>
        <topology evidence="1 10">Single-pass type II membrane protein</topology>
    </subcellularLocation>
</comment>
<reference evidence="12" key="1">
    <citation type="journal article" date="2013" name="Nature">
        <title>Pan genome of the phytoplankton Emiliania underpins its global distribution.</title>
        <authorList>
            <person name="Read B.A."/>
            <person name="Kegel J."/>
            <person name="Klute M.J."/>
            <person name="Kuo A."/>
            <person name="Lefebvre S.C."/>
            <person name="Maumus F."/>
            <person name="Mayer C."/>
            <person name="Miller J."/>
            <person name="Monier A."/>
            <person name="Salamov A."/>
            <person name="Young J."/>
            <person name="Aguilar M."/>
            <person name="Claverie J.M."/>
            <person name="Frickenhaus S."/>
            <person name="Gonzalez K."/>
            <person name="Herman E.K."/>
            <person name="Lin Y.C."/>
            <person name="Napier J."/>
            <person name="Ogata H."/>
            <person name="Sarno A.F."/>
            <person name="Shmutz J."/>
            <person name="Schroeder D."/>
            <person name="de Vargas C."/>
            <person name="Verret F."/>
            <person name="von Dassow P."/>
            <person name="Valentin K."/>
            <person name="Van de Peer Y."/>
            <person name="Wheeler G."/>
            <person name="Dacks J.B."/>
            <person name="Delwiche C.F."/>
            <person name="Dyhrman S.T."/>
            <person name="Glockner G."/>
            <person name="John U."/>
            <person name="Richards T."/>
            <person name="Worden A.Z."/>
            <person name="Zhang X."/>
            <person name="Grigoriev I.V."/>
            <person name="Allen A.E."/>
            <person name="Bidle K."/>
            <person name="Borodovsky M."/>
            <person name="Bowler C."/>
            <person name="Brownlee C."/>
            <person name="Cock J.M."/>
            <person name="Elias M."/>
            <person name="Gladyshev V.N."/>
            <person name="Groth M."/>
            <person name="Guda C."/>
            <person name="Hadaegh A."/>
            <person name="Iglesias-Rodriguez M.D."/>
            <person name="Jenkins J."/>
            <person name="Jones B.M."/>
            <person name="Lawson T."/>
            <person name="Leese F."/>
            <person name="Lindquist E."/>
            <person name="Lobanov A."/>
            <person name="Lomsadze A."/>
            <person name="Malik S.B."/>
            <person name="Marsh M.E."/>
            <person name="Mackinder L."/>
            <person name="Mock T."/>
            <person name="Mueller-Roeber B."/>
            <person name="Pagarete A."/>
            <person name="Parker M."/>
            <person name="Probert I."/>
            <person name="Quesneville H."/>
            <person name="Raines C."/>
            <person name="Rensing S.A."/>
            <person name="Riano-Pachon D.M."/>
            <person name="Richier S."/>
            <person name="Rokitta S."/>
            <person name="Shiraiwa Y."/>
            <person name="Soanes D.M."/>
            <person name="van der Giezen M."/>
            <person name="Wahlund T.M."/>
            <person name="Williams B."/>
            <person name="Wilson W."/>
            <person name="Wolfe G."/>
            <person name="Wurch L.L."/>
        </authorList>
    </citation>
    <scope>NUCLEOTIDE SEQUENCE</scope>
</reference>
<accession>A0A0D3ILP3</accession>
<dbReference type="KEGG" id="ehx:EMIHUDRAFT_213995"/>
<evidence type="ECO:0000256" key="3">
    <source>
        <dbReference type="ARBA" id="ARBA00022676"/>
    </source>
</evidence>
<dbReference type="PaxDb" id="2903-EOD12178"/>
<evidence type="ECO:0000256" key="5">
    <source>
        <dbReference type="ARBA" id="ARBA00022692"/>
    </source>
</evidence>
<dbReference type="AlphaFoldDB" id="A0A0D3ILP3"/>
<dbReference type="EC" id="2.4.1.-" evidence="10"/>
<proteinExistence type="inferred from homology"/>
<keyword evidence="12" id="KW-1185">Reference proteome</keyword>
<dbReference type="GeneID" id="17258219"/>
<keyword evidence="5" id="KW-0812">Transmembrane</keyword>
<dbReference type="Proteomes" id="UP000013827">
    <property type="component" value="Unassembled WGS sequence"/>
</dbReference>
<evidence type="ECO:0000256" key="6">
    <source>
        <dbReference type="ARBA" id="ARBA00022968"/>
    </source>
</evidence>
<evidence type="ECO:0000313" key="12">
    <source>
        <dbReference type="Proteomes" id="UP000013827"/>
    </source>
</evidence>
<dbReference type="KEGG" id="ehx:EMIHUDRAFT_196600"/>
<evidence type="ECO:0000256" key="8">
    <source>
        <dbReference type="ARBA" id="ARBA00023034"/>
    </source>
</evidence>
<evidence type="ECO:0000313" key="11">
    <source>
        <dbReference type="EnsemblProtists" id="EOD12178"/>
    </source>
</evidence>
<organism evidence="11 12">
    <name type="scientific">Emiliania huxleyi (strain CCMP1516)</name>
    <dbReference type="NCBI Taxonomy" id="280463"/>
    <lineage>
        <taxon>Eukaryota</taxon>
        <taxon>Haptista</taxon>
        <taxon>Haptophyta</taxon>
        <taxon>Prymnesiophyceae</taxon>
        <taxon>Isochrysidales</taxon>
        <taxon>Noelaerhabdaceae</taxon>
        <taxon>Emiliania</taxon>
    </lineage>
</organism>
<keyword evidence="8 10" id="KW-0333">Golgi apparatus</keyword>
<dbReference type="GO" id="GO:0006493">
    <property type="term" value="P:protein O-linked glycosylation"/>
    <property type="evidence" value="ECO:0007669"/>
    <property type="project" value="TreeGrafter"/>
</dbReference>
<reference evidence="11" key="2">
    <citation type="submission" date="2024-10" db="UniProtKB">
        <authorList>
            <consortium name="EnsemblProtists"/>
        </authorList>
    </citation>
    <scope>IDENTIFICATION</scope>
</reference>
<protein>
    <recommendedName>
        <fullName evidence="10">Hexosyltransferase</fullName>
        <ecNumber evidence="10">2.4.1.-</ecNumber>
    </recommendedName>
</protein>
<keyword evidence="7" id="KW-1133">Transmembrane helix</keyword>
<dbReference type="GO" id="GO:0016758">
    <property type="term" value="F:hexosyltransferase activity"/>
    <property type="evidence" value="ECO:0007669"/>
    <property type="project" value="InterPro"/>
</dbReference>